<evidence type="ECO:0000256" key="2">
    <source>
        <dbReference type="SAM" id="MobiDB-lite"/>
    </source>
</evidence>
<dbReference type="Gene3D" id="1.25.40.180">
    <property type="match status" value="1"/>
</dbReference>
<organism evidence="5 6">
    <name type="scientific">Synchytrium endobioticum</name>
    <dbReference type="NCBI Taxonomy" id="286115"/>
    <lineage>
        <taxon>Eukaryota</taxon>
        <taxon>Fungi</taxon>
        <taxon>Fungi incertae sedis</taxon>
        <taxon>Chytridiomycota</taxon>
        <taxon>Chytridiomycota incertae sedis</taxon>
        <taxon>Chytridiomycetes</taxon>
        <taxon>Synchytriales</taxon>
        <taxon>Synchytriaceae</taxon>
        <taxon>Synchytrium</taxon>
    </lineage>
</organism>
<evidence type="ECO:0000259" key="4">
    <source>
        <dbReference type="PROSITE" id="PS51363"/>
    </source>
</evidence>
<feature type="domain" description="W2" evidence="4">
    <location>
        <begin position="343"/>
        <end position="487"/>
    </location>
</feature>
<dbReference type="EMBL" id="QEAN01000084">
    <property type="protein sequence ID" value="TPX49327.1"/>
    <property type="molecule type" value="Genomic_DNA"/>
</dbReference>
<dbReference type="SUPFAM" id="SSF48371">
    <property type="entry name" value="ARM repeat"/>
    <property type="match status" value="1"/>
</dbReference>
<dbReference type="PROSITE" id="PS51363">
    <property type="entry name" value="W2"/>
    <property type="match status" value="1"/>
</dbReference>
<feature type="signal peptide" evidence="3">
    <location>
        <begin position="1"/>
        <end position="25"/>
    </location>
</feature>
<keyword evidence="3" id="KW-0732">Signal</keyword>
<dbReference type="VEuPathDB" id="FungiDB:SeMB42_g02644"/>
<feature type="region of interest" description="Disordered" evidence="2">
    <location>
        <begin position="482"/>
        <end position="535"/>
    </location>
</feature>
<feature type="region of interest" description="Disordered" evidence="2">
    <location>
        <begin position="237"/>
        <end position="277"/>
    </location>
</feature>
<keyword evidence="6" id="KW-1185">Reference proteome</keyword>
<sequence>MLSKASKPNRPLVFFLACILQAMTPSPFSMSSMAGPMSAASHSPCIPDLLSPPASNSLVHSSGRNQRCYVHPLKPLLGLSMDSLVLLLSIMAASMAFGASWTASCVHCHHQCNGGTNAYHSTTSPVESATSHASTRRARTHSSSLAKRLQASVNHLNKRRDILTEQIASLRKAVAHERESRSLIERTCQEKVKRVELDLEFKDTEVLHLRDRIQELEDELDDMSFFHASARRAPLVQASSMHCPAAGHRASRPTHGQEDDGESDDGDDGRGSGSEESAFSVESAPAFCIPAHMQPPGHLHTLSAQIDTFRKTAIERIFQSLVCNVAAVSIVEDVGDLANRMLLSAAGSSSSSAGTGMEMNSADRMRECLGVVSRGVLVFLEKKDFDDTILQQTLARYVRLFNAFTESDADQVYMLHSLERFGNPPPPVRAAHFAKLLMGMYRAEIIDPDAVVEWYDLPSCGETEALRLKCKTFIDWLKQSLREDDDPDSHDEDDDDGTFSQDDDNDFGDEEDAEQPKQTTAVLLPVPSAPSRRTPPQSIEIDIMADHEMHAGIVKQQSPLAGKRSHLVYLLDNHGLSDAFVAWYHVVP</sequence>
<dbReference type="SMART" id="SM00515">
    <property type="entry name" value="eIF5C"/>
    <property type="match status" value="1"/>
</dbReference>
<feature type="coiled-coil region" evidence="1">
    <location>
        <begin position="146"/>
        <end position="173"/>
    </location>
</feature>
<feature type="chain" id="PRO_5021340796" description="W2 domain-containing protein" evidence="3">
    <location>
        <begin position="26"/>
        <end position="588"/>
    </location>
</feature>
<feature type="compositionally biased region" description="Acidic residues" evidence="2">
    <location>
        <begin position="483"/>
        <end position="513"/>
    </location>
</feature>
<protein>
    <recommendedName>
        <fullName evidence="4">W2 domain-containing protein</fullName>
    </recommendedName>
</protein>
<dbReference type="InterPro" id="IPR016024">
    <property type="entry name" value="ARM-type_fold"/>
</dbReference>
<dbReference type="CDD" id="cd11558">
    <property type="entry name" value="W2_eIF2B_epsilon"/>
    <property type="match status" value="1"/>
</dbReference>
<evidence type="ECO:0000256" key="3">
    <source>
        <dbReference type="SAM" id="SignalP"/>
    </source>
</evidence>
<dbReference type="STRING" id="286115.A0A507DDJ7"/>
<dbReference type="AlphaFoldDB" id="A0A507DDJ7"/>
<keyword evidence="1" id="KW-0175">Coiled coil</keyword>
<dbReference type="Pfam" id="PF02020">
    <property type="entry name" value="W2"/>
    <property type="match status" value="1"/>
</dbReference>
<evidence type="ECO:0000256" key="1">
    <source>
        <dbReference type="SAM" id="Coils"/>
    </source>
</evidence>
<dbReference type="GO" id="GO:0005085">
    <property type="term" value="F:guanyl-nucleotide exchange factor activity"/>
    <property type="evidence" value="ECO:0007669"/>
    <property type="project" value="InterPro"/>
</dbReference>
<evidence type="ECO:0000313" key="6">
    <source>
        <dbReference type="Proteomes" id="UP000317494"/>
    </source>
</evidence>
<dbReference type="InterPro" id="IPR044123">
    <property type="entry name" value="W2_eIF2B_epsilon"/>
</dbReference>
<reference evidence="5 6" key="1">
    <citation type="journal article" date="2019" name="Sci. Rep.">
        <title>Comparative genomics of chytrid fungi reveal insights into the obligate biotrophic and pathogenic lifestyle of Synchytrium endobioticum.</title>
        <authorList>
            <person name="van de Vossenberg B.T.L.H."/>
            <person name="Warris S."/>
            <person name="Nguyen H.D.T."/>
            <person name="van Gent-Pelzer M.P.E."/>
            <person name="Joly D.L."/>
            <person name="van de Geest H.C."/>
            <person name="Bonants P.J.M."/>
            <person name="Smith D.S."/>
            <person name="Levesque C.A."/>
            <person name="van der Lee T.A.J."/>
        </authorList>
    </citation>
    <scope>NUCLEOTIDE SEQUENCE [LARGE SCALE GENOMIC DNA]</scope>
    <source>
        <strain evidence="5 6">MB42</strain>
    </source>
</reference>
<proteinExistence type="predicted"/>
<comment type="caution">
    <text evidence="5">The sequence shown here is derived from an EMBL/GenBank/DDBJ whole genome shotgun (WGS) entry which is preliminary data.</text>
</comment>
<accession>A0A507DDJ7</accession>
<name>A0A507DDJ7_9FUNG</name>
<dbReference type="GO" id="GO:0031369">
    <property type="term" value="F:translation initiation factor binding"/>
    <property type="evidence" value="ECO:0007669"/>
    <property type="project" value="InterPro"/>
</dbReference>
<gene>
    <name evidence="5" type="ORF">SeMB42_g02644</name>
</gene>
<evidence type="ECO:0000313" key="5">
    <source>
        <dbReference type="EMBL" id="TPX49327.1"/>
    </source>
</evidence>
<dbReference type="InterPro" id="IPR003307">
    <property type="entry name" value="W2_domain"/>
</dbReference>
<dbReference type="Proteomes" id="UP000317494">
    <property type="component" value="Unassembled WGS sequence"/>
</dbReference>